<keyword evidence="2" id="KW-1185">Reference proteome</keyword>
<accession>A0A022Q018</accession>
<dbReference type="eggNOG" id="ENOG502QTYV">
    <property type="taxonomic scope" value="Eukaryota"/>
</dbReference>
<organism evidence="1 2">
    <name type="scientific">Erythranthe guttata</name>
    <name type="common">Yellow monkey flower</name>
    <name type="synonym">Mimulus guttatus</name>
    <dbReference type="NCBI Taxonomy" id="4155"/>
    <lineage>
        <taxon>Eukaryota</taxon>
        <taxon>Viridiplantae</taxon>
        <taxon>Streptophyta</taxon>
        <taxon>Embryophyta</taxon>
        <taxon>Tracheophyta</taxon>
        <taxon>Spermatophyta</taxon>
        <taxon>Magnoliopsida</taxon>
        <taxon>eudicotyledons</taxon>
        <taxon>Gunneridae</taxon>
        <taxon>Pentapetalae</taxon>
        <taxon>asterids</taxon>
        <taxon>lamiids</taxon>
        <taxon>Lamiales</taxon>
        <taxon>Phrymaceae</taxon>
        <taxon>Erythranthe</taxon>
    </lineage>
</organism>
<dbReference type="AlphaFoldDB" id="A0A022Q018"/>
<dbReference type="Proteomes" id="UP000030748">
    <property type="component" value="Unassembled WGS sequence"/>
</dbReference>
<dbReference type="NCBIfam" id="TIGR01615">
    <property type="entry name" value="A_thal_3542"/>
    <property type="match status" value="1"/>
</dbReference>
<dbReference type="PANTHER" id="PTHR31579">
    <property type="entry name" value="OS03G0796600 PROTEIN"/>
    <property type="match status" value="1"/>
</dbReference>
<gene>
    <name evidence="1" type="ORF">MIMGU_mgv1a010707mg</name>
</gene>
<evidence type="ECO:0000313" key="2">
    <source>
        <dbReference type="Proteomes" id="UP000030748"/>
    </source>
</evidence>
<dbReference type="InterPro" id="IPR006502">
    <property type="entry name" value="PDDEXK-like"/>
</dbReference>
<dbReference type="EMBL" id="KI632231">
    <property type="protein sequence ID" value="EYU21094.1"/>
    <property type="molecule type" value="Genomic_DNA"/>
</dbReference>
<evidence type="ECO:0000313" key="1">
    <source>
        <dbReference type="EMBL" id="EYU21094.1"/>
    </source>
</evidence>
<protein>
    <submittedName>
        <fullName evidence="1">Uncharacterized protein</fullName>
    </submittedName>
</protein>
<name>A0A022Q018_ERYGU</name>
<proteinExistence type="predicted"/>
<dbReference type="Pfam" id="PF04720">
    <property type="entry name" value="PDDEXK_6"/>
    <property type="match status" value="1"/>
</dbReference>
<reference evidence="1 2" key="1">
    <citation type="journal article" date="2013" name="Proc. Natl. Acad. Sci. U.S.A.">
        <title>Fine-scale variation in meiotic recombination in Mimulus inferred from population shotgun sequencing.</title>
        <authorList>
            <person name="Hellsten U."/>
            <person name="Wright K.M."/>
            <person name="Jenkins J."/>
            <person name="Shu S."/>
            <person name="Yuan Y."/>
            <person name="Wessler S.R."/>
            <person name="Schmutz J."/>
            <person name="Willis J.H."/>
            <person name="Rokhsar D.S."/>
        </authorList>
    </citation>
    <scope>NUCLEOTIDE SEQUENCE [LARGE SCALE GENOMIC DNA]</scope>
    <source>
        <strain evidence="2">cv. DUN x IM62</strain>
    </source>
</reference>
<dbReference type="STRING" id="4155.A0A022Q018"/>
<dbReference type="PhylomeDB" id="A0A022Q018"/>
<dbReference type="PANTHER" id="PTHR31579:SF84">
    <property type="entry name" value="F21O3.6 PROTEIN"/>
    <property type="match status" value="1"/>
</dbReference>
<sequence length="304" mass="34088">MYGFTRTKRVTDPLDDKVKARIFGRDRAEPAGYVSSGSDHSSAHADDDVTSSSLSDIFFGFGIDGEAAPERDEYSAADSERDPSMYEFNLGNVDLIKPIVVDRTDVFRNMLEAHVLKAVQAFSCVKSDQRVLRRNVMAFLRGYGYNAAICKTKWESCGGLTAGNYEFVDVLEKDSSARYFVDLDFASEFEIARPTNSYERLVQCLPRVFVGKTESLKLILRAVSDAARRSLKSRDLHLPPWRKHRFMQNKWLGPYRRTTNLFPATFSTPSQVKSQNNAVKCRAVGFDAAVDGGSFMLPAAARTR</sequence>